<keyword evidence="2" id="KW-1185">Reference proteome</keyword>
<sequence length="170" mass="18947">MLSIVGGTTATFAHVYMWRCGSSNTGPQSDHEYPLSIIEGYAQSDYSSRHTAGGRSNSPSHRPQPVSASQMTLVWAVLHLPTDISDRENTLRHRQDAEDTLSRRSLTNVVPNVARSYPRGTEACNNLLIQHISIEEEEVTAQLIKESITELVIANILRLQFDIPDFNCIL</sequence>
<evidence type="ECO:0000313" key="3">
    <source>
        <dbReference type="WBParaSite" id="jg3184"/>
    </source>
</evidence>
<protein>
    <submittedName>
        <fullName evidence="3">Uncharacterized protein</fullName>
    </submittedName>
</protein>
<dbReference type="Proteomes" id="UP000887574">
    <property type="component" value="Unplaced"/>
</dbReference>
<evidence type="ECO:0000313" key="2">
    <source>
        <dbReference type="Proteomes" id="UP000887574"/>
    </source>
</evidence>
<dbReference type="WBParaSite" id="jg3184">
    <property type="protein sequence ID" value="jg3184"/>
    <property type="gene ID" value="jg3184"/>
</dbReference>
<proteinExistence type="predicted"/>
<name>A0A915E8H5_9BILA</name>
<evidence type="ECO:0000256" key="1">
    <source>
        <dbReference type="SAM" id="MobiDB-lite"/>
    </source>
</evidence>
<reference evidence="3" key="1">
    <citation type="submission" date="2022-11" db="UniProtKB">
        <authorList>
            <consortium name="WormBaseParasite"/>
        </authorList>
    </citation>
    <scope>IDENTIFICATION</scope>
</reference>
<feature type="region of interest" description="Disordered" evidence="1">
    <location>
        <begin position="46"/>
        <end position="65"/>
    </location>
</feature>
<dbReference type="AlphaFoldDB" id="A0A915E8H5"/>
<organism evidence="2 3">
    <name type="scientific">Ditylenchus dipsaci</name>
    <dbReference type="NCBI Taxonomy" id="166011"/>
    <lineage>
        <taxon>Eukaryota</taxon>
        <taxon>Metazoa</taxon>
        <taxon>Ecdysozoa</taxon>
        <taxon>Nematoda</taxon>
        <taxon>Chromadorea</taxon>
        <taxon>Rhabditida</taxon>
        <taxon>Tylenchina</taxon>
        <taxon>Tylenchomorpha</taxon>
        <taxon>Sphaerularioidea</taxon>
        <taxon>Anguinidae</taxon>
        <taxon>Anguininae</taxon>
        <taxon>Ditylenchus</taxon>
    </lineage>
</organism>
<accession>A0A915E8H5</accession>